<feature type="domain" description="CCHC-type" evidence="3">
    <location>
        <begin position="149"/>
        <end position="164"/>
    </location>
</feature>
<evidence type="ECO:0000256" key="1">
    <source>
        <dbReference type="PROSITE-ProRule" id="PRU00047"/>
    </source>
</evidence>
<evidence type="ECO:0000259" key="3">
    <source>
        <dbReference type="PROSITE" id="PS50158"/>
    </source>
</evidence>
<feature type="region of interest" description="Disordered" evidence="2">
    <location>
        <begin position="1131"/>
        <end position="1175"/>
    </location>
</feature>
<dbReference type="InterPro" id="IPR001878">
    <property type="entry name" value="Znf_CCHC"/>
</dbReference>
<gene>
    <name evidence="4" type="ORF">Ahy_B05g076767</name>
</gene>
<dbReference type="Pfam" id="PF13456">
    <property type="entry name" value="RVT_3"/>
    <property type="match status" value="1"/>
</dbReference>
<dbReference type="STRING" id="3818.A0A444Z408"/>
<dbReference type="Pfam" id="PF13966">
    <property type="entry name" value="zf-RVT"/>
    <property type="match status" value="1"/>
</dbReference>
<evidence type="ECO:0000256" key="2">
    <source>
        <dbReference type="SAM" id="MobiDB-lite"/>
    </source>
</evidence>
<dbReference type="CDD" id="cd06222">
    <property type="entry name" value="RNase_H_like"/>
    <property type="match status" value="1"/>
</dbReference>
<dbReference type="InterPro" id="IPR036397">
    <property type="entry name" value="RNaseH_sf"/>
</dbReference>
<dbReference type="AlphaFoldDB" id="A0A444Z408"/>
<accession>A0A444Z408</accession>
<dbReference type="InterPro" id="IPR025836">
    <property type="entry name" value="Zn_knuckle_CX2CX4HX4C"/>
</dbReference>
<protein>
    <recommendedName>
        <fullName evidence="3">CCHC-type domain-containing protein</fullName>
    </recommendedName>
</protein>
<keyword evidence="5" id="KW-1185">Reference proteome</keyword>
<dbReference type="PROSITE" id="PS50158">
    <property type="entry name" value="ZF_CCHC"/>
    <property type="match status" value="1"/>
</dbReference>
<name>A0A444Z408_ARAHY</name>
<keyword evidence="1" id="KW-0862">Zinc</keyword>
<feature type="compositionally biased region" description="Basic and acidic residues" evidence="2">
    <location>
        <begin position="867"/>
        <end position="879"/>
    </location>
</feature>
<dbReference type="InterPro" id="IPR012337">
    <property type="entry name" value="RNaseH-like_sf"/>
</dbReference>
<dbReference type="InterPro" id="IPR026960">
    <property type="entry name" value="RVT-Znf"/>
</dbReference>
<feature type="compositionally biased region" description="Polar residues" evidence="2">
    <location>
        <begin position="1131"/>
        <end position="1149"/>
    </location>
</feature>
<feature type="region of interest" description="Disordered" evidence="2">
    <location>
        <begin position="179"/>
        <end position="237"/>
    </location>
</feature>
<dbReference type="GO" id="GO:0003676">
    <property type="term" value="F:nucleic acid binding"/>
    <property type="evidence" value="ECO:0007669"/>
    <property type="project" value="InterPro"/>
</dbReference>
<dbReference type="InterPro" id="IPR044730">
    <property type="entry name" value="RNase_H-like_dom_plant"/>
</dbReference>
<dbReference type="Proteomes" id="UP000289738">
    <property type="component" value="Chromosome B05"/>
</dbReference>
<dbReference type="PANTHER" id="PTHR31286">
    <property type="entry name" value="GLYCINE-RICH CELL WALL STRUCTURAL PROTEIN 1.8-LIKE"/>
    <property type="match status" value="1"/>
</dbReference>
<feature type="compositionally biased region" description="Basic and acidic residues" evidence="2">
    <location>
        <begin position="202"/>
        <end position="234"/>
    </location>
</feature>
<dbReference type="GO" id="GO:0004523">
    <property type="term" value="F:RNA-DNA hybrid ribonuclease activity"/>
    <property type="evidence" value="ECO:0007669"/>
    <property type="project" value="InterPro"/>
</dbReference>
<reference evidence="4 5" key="1">
    <citation type="submission" date="2019-01" db="EMBL/GenBank/DDBJ databases">
        <title>Sequencing of cultivated peanut Arachis hypogaea provides insights into genome evolution and oil improvement.</title>
        <authorList>
            <person name="Chen X."/>
        </authorList>
    </citation>
    <scope>NUCLEOTIDE SEQUENCE [LARGE SCALE GENOMIC DNA]</scope>
    <source>
        <strain evidence="5">cv. Fuhuasheng</strain>
        <tissue evidence="4">Leaves</tissue>
    </source>
</reference>
<sequence length="1175" mass="136207">MWKNPQGVAVTDIGWKKMLFSFKDSKKGLHIIQNGPWNVKRNMVNLRLWREGKSVFEIDHDFMEFWIQVHGIPHDLMDKETCILIGEMLGVLAEVEDPKVDGILRRPYLRIRVSINITKPLPTGFWLDREEMPPLWVFFKYERLPDSYCFNCGILGHEKKTCKNPTVMACWDPTKNKYSPGLGVSQRRPGPTMRGGFSKQQGWREEGEEQAREQLDPDRESGDKQSSEESRIRAEQVLQQKISEKSVWKNQMMRDEEMADIEEHVEEVPKIPDFQEERDTQRDLGAAYKLSNNKKAQKREKRYEVQKSSGNGPIRDIGPNTGALHLQSWNVEGSGLNHYITEEREVNNYKMEDWKLGPEKEKEKETIGQELKRLMLARTRDKQVCKARTEGKEHQELLKSGTEENELKKLSKKAQNREHESLGQHAKPGENIYYVDLASDEDEDKEIEAEADWKMRLAKKLELNLNLKKKRENKQNSGACPVDYVCYGNLILISMVFLCMVTQFFQSEGNYGRSLRSKEEPQAYLGDFNDILIQDEKVGIHPQPRNYLYTFRRFVDNNGLMDVDFKGSKYTWFSNPRNNFITRKILDRVFVNWKWLHIYQNVILKAAPAMSSDHCALILETQLQVRIKKEFRFEAFWTEHEECKEVIRRTELITRTPISLINKKDHFVWPYRNDGQYSVRIGYHVAKEEKDTKEETKLSKASTSQNLREVWETIWRVSVPGKVRMFLWKAVHRILPVNTNLYQRKSAITPRCSICQEEDETIEHALLLCPWTRAVWFGSSLQIVPTAYNVRSFEKWMMNTIEKIKNETGKEHDKFLCNLGCVCWCIWKARNEHIFQQTKVNPEKVIIYSEHLATEYHNATKGLNIDNKPKVGKNGESKRITWRPPPHNKVKVNTDAVFHRETGMAALAAVVRDWQGKIITETTSTFRTTSALAVKAQAYRETFILIKNLQIANCIIETDCLPLVQAIKARTPLAESDAIIRDILQLLDEAPDVGATWTPQEGNKFAHQLAAMVVWNQLQRQWTINPPVQVRNTIKTEAGFVILQHNQHNQNQANKVSVSTSLQGYQREEGLPGRVETETCDRHDAEGEERFRPTTLQRPINDTSNDAINIGRRDSRGDAEGLIAWREVTRQRSSSGHRMTVTPGTSGRTQAHHQELQRGTSLVRCGRGRNQVEKL</sequence>
<feature type="region of interest" description="Disordered" evidence="2">
    <location>
        <begin position="867"/>
        <end position="886"/>
    </location>
</feature>
<dbReference type="Gene3D" id="3.30.420.10">
    <property type="entry name" value="Ribonuclease H-like superfamily/Ribonuclease H"/>
    <property type="match status" value="1"/>
</dbReference>
<comment type="caution">
    <text evidence="4">The sequence shown here is derived from an EMBL/GenBank/DDBJ whole genome shotgun (WGS) entry which is preliminary data.</text>
</comment>
<dbReference type="PANTHER" id="PTHR31286:SF178">
    <property type="entry name" value="DUF4283 DOMAIN-CONTAINING PROTEIN"/>
    <property type="match status" value="1"/>
</dbReference>
<proteinExistence type="predicted"/>
<dbReference type="SUPFAM" id="SSF53098">
    <property type="entry name" value="Ribonuclease H-like"/>
    <property type="match status" value="1"/>
</dbReference>
<evidence type="ECO:0000313" key="4">
    <source>
        <dbReference type="EMBL" id="RYR08900.1"/>
    </source>
</evidence>
<keyword evidence="1" id="KW-0863">Zinc-finger</keyword>
<keyword evidence="1" id="KW-0479">Metal-binding</keyword>
<dbReference type="InterPro" id="IPR040256">
    <property type="entry name" value="At4g02000-like"/>
</dbReference>
<dbReference type="SUPFAM" id="SSF56219">
    <property type="entry name" value="DNase I-like"/>
    <property type="match status" value="1"/>
</dbReference>
<evidence type="ECO:0000313" key="5">
    <source>
        <dbReference type="Proteomes" id="UP000289738"/>
    </source>
</evidence>
<dbReference type="GO" id="GO:0008270">
    <property type="term" value="F:zinc ion binding"/>
    <property type="evidence" value="ECO:0007669"/>
    <property type="project" value="UniProtKB-KW"/>
</dbReference>
<dbReference type="Gene3D" id="3.60.10.10">
    <property type="entry name" value="Endonuclease/exonuclease/phosphatase"/>
    <property type="match status" value="1"/>
</dbReference>
<dbReference type="InterPro" id="IPR036691">
    <property type="entry name" value="Endo/exonu/phosph_ase_sf"/>
</dbReference>
<organism evidence="4 5">
    <name type="scientific">Arachis hypogaea</name>
    <name type="common">Peanut</name>
    <dbReference type="NCBI Taxonomy" id="3818"/>
    <lineage>
        <taxon>Eukaryota</taxon>
        <taxon>Viridiplantae</taxon>
        <taxon>Streptophyta</taxon>
        <taxon>Embryophyta</taxon>
        <taxon>Tracheophyta</taxon>
        <taxon>Spermatophyta</taxon>
        <taxon>Magnoliopsida</taxon>
        <taxon>eudicotyledons</taxon>
        <taxon>Gunneridae</taxon>
        <taxon>Pentapetalae</taxon>
        <taxon>rosids</taxon>
        <taxon>fabids</taxon>
        <taxon>Fabales</taxon>
        <taxon>Fabaceae</taxon>
        <taxon>Papilionoideae</taxon>
        <taxon>50 kb inversion clade</taxon>
        <taxon>dalbergioids sensu lato</taxon>
        <taxon>Dalbergieae</taxon>
        <taxon>Pterocarpus clade</taxon>
        <taxon>Arachis</taxon>
    </lineage>
</organism>
<feature type="region of interest" description="Disordered" evidence="2">
    <location>
        <begin position="293"/>
        <end position="316"/>
    </location>
</feature>
<dbReference type="Pfam" id="PF14392">
    <property type="entry name" value="zf-CCHC_4"/>
    <property type="match status" value="1"/>
</dbReference>
<dbReference type="InterPro" id="IPR002156">
    <property type="entry name" value="RNaseH_domain"/>
</dbReference>
<dbReference type="EMBL" id="SDMP01000015">
    <property type="protein sequence ID" value="RYR08900.1"/>
    <property type="molecule type" value="Genomic_DNA"/>
</dbReference>